<name>A0A0E0GTW9_ORYNI</name>
<dbReference type="PROSITE" id="PS50076">
    <property type="entry name" value="DNAJ_2"/>
    <property type="match status" value="1"/>
</dbReference>
<reference evidence="4" key="2">
    <citation type="submission" date="2018-04" db="EMBL/GenBank/DDBJ databases">
        <title>OnivRS2 (Oryza nivara Reference Sequence Version 2).</title>
        <authorList>
            <person name="Zhang J."/>
            <person name="Kudrna D."/>
            <person name="Lee S."/>
            <person name="Talag J."/>
            <person name="Rajasekar S."/>
            <person name="Welchert J."/>
            <person name="Hsing Y.-I."/>
            <person name="Wing R.A."/>
        </authorList>
    </citation>
    <scope>NUCLEOTIDE SEQUENCE [LARGE SCALE GENOMIC DNA]</scope>
    <source>
        <strain evidence="4">SL10</strain>
    </source>
</reference>
<feature type="region of interest" description="Disordered" evidence="2">
    <location>
        <begin position="329"/>
        <end position="396"/>
    </location>
</feature>
<dbReference type="PANTHER" id="PTHR36335:SF1">
    <property type="entry name" value="CHAPERONE DNAJ-DOMAIN SUPERFAMILY PROTEIN"/>
    <property type="match status" value="1"/>
</dbReference>
<keyword evidence="1" id="KW-0175">Coiled coil</keyword>
<evidence type="ECO:0000256" key="2">
    <source>
        <dbReference type="SAM" id="MobiDB-lite"/>
    </source>
</evidence>
<dbReference type="eggNOG" id="ENOG502QZR2">
    <property type="taxonomic scope" value="Eukaryota"/>
</dbReference>
<proteinExistence type="predicted"/>
<feature type="coiled-coil region" evidence="1">
    <location>
        <begin position="486"/>
        <end position="531"/>
    </location>
</feature>
<dbReference type="CDD" id="cd06257">
    <property type="entry name" value="DnaJ"/>
    <property type="match status" value="1"/>
</dbReference>
<feature type="region of interest" description="Disordered" evidence="2">
    <location>
        <begin position="225"/>
        <end position="303"/>
    </location>
</feature>
<dbReference type="SUPFAM" id="SSF46565">
    <property type="entry name" value="Chaperone J-domain"/>
    <property type="match status" value="1"/>
</dbReference>
<feature type="compositionally biased region" description="Basic and acidic residues" evidence="2">
    <location>
        <begin position="339"/>
        <end position="372"/>
    </location>
</feature>
<feature type="compositionally biased region" description="Acidic residues" evidence="2">
    <location>
        <begin position="200"/>
        <end position="209"/>
    </location>
</feature>
<evidence type="ECO:0000259" key="3">
    <source>
        <dbReference type="PROSITE" id="PS50076"/>
    </source>
</evidence>
<dbReference type="InterPro" id="IPR036869">
    <property type="entry name" value="J_dom_sf"/>
</dbReference>
<dbReference type="OMA" id="DMYQQVK"/>
<evidence type="ECO:0000313" key="4">
    <source>
        <dbReference type="EnsemblPlants" id="ONIVA03G35970.1"/>
    </source>
</evidence>
<feature type="region of interest" description="Disordered" evidence="2">
    <location>
        <begin position="1"/>
        <end position="209"/>
    </location>
</feature>
<dbReference type="Gramene" id="ONIVA03G35970.1">
    <property type="protein sequence ID" value="ONIVA03G35970.1"/>
    <property type="gene ID" value="ONIVA03G35970"/>
</dbReference>
<feature type="compositionally biased region" description="Acidic residues" evidence="2">
    <location>
        <begin position="35"/>
        <end position="52"/>
    </location>
</feature>
<protein>
    <recommendedName>
        <fullName evidence="3">J domain-containing protein</fullName>
    </recommendedName>
</protein>
<organism evidence="4">
    <name type="scientific">Oryza nivara</name>
    <name type="common">Indian wild rice</name>
    <name type="synonym">Oryza sativa f. spontanea</name>
    <dbReference type="NCBI Taxonomy" id="4536"/>
    <lineage>
        <taxon>Eukaryota</taxon>
        <taxon>Viridiplantae</taxon>
        <taxon>Streptophyta</taxon>
        <taxon>Embryophyta</taxon>
        <taxon>Tracheophyta</taxon>
        <taxon>Spermatophyta</taxon>
        <taxon>Magnoliopsida</taxon>
        <taxon>Liliopsida</taxon>
        <taxon>Poales</taxon>
        <taxon>Poaceae</taxon>
        <taxon>BOP clade</taxon>
        <taxon>Oryzoideae</taxon>
        <taxon>Oryzeae</taxon>
        <taxon>Oryzinae</taxon>
        <taxon>Oryza</taxon>
    </lineage>
</organism>
<feature type="compositionally biased region" description="Low complexity" evidence="2">
    <location>
        <begin position="106"/>
        <end position="118"/>
    </location>
</feature>
<evidence type="ECO:0000313" key="5">
    <source>
        <dbReference type="Proteomes" id="UP000006591"/>
    </source>
</evidence>
<feature type="compositionally biased region" description="Acidic residues" evidence="2">
    <location>
        <begin position="82"/>
        <end position="96"/>
    </location>
</feature>
<dbReference type="PANTHER" id="PTHR36335">
    <property type="entry name" value="CHAPERONE DNAJ-DOMAIN SUPERFAMILY PROTEIN"/>
    <property type="match status" value="1"/>
</dbReference>
<dbReference type="AlphaFoldDB" id="A0A0E0GTW9"/>
<feature type="compositionally biased region" description="Acidic residues" evidence="2">
    <location>
        <begin position="152"/>
        <end position="161"/>
    </location>
</feature>
<dbReference type="GO" id="GO:0005783">
    <property type="term" value="C:endoplasmic reticulum"/>
    <property type="evidence" value="ECO:0007669"/>
    <property type="project" value="UniProtKB-ARBA"/>
</dbReference>
<dbReference type="Gene3D" id="1.10.287.110">
    <property type="entry name" value="DnaJ domain"/>
    <property type="match status" value="1"/>
</dbReference>
<dbReference type="EnsemblPlants" id="ONIVA03G35970.1">
    <property type="protein sequence ID" value="ONIVA03G35970.1"/>
    <property type="gene ID" value="ONIVA03G35970"/>
</dbReference>
<feature type="domain" description="J" evidence="3">
    <location>
        <begin position="555"/>
        <end position="619"/>
    </location>
</feature>
<dbReference type="STRING" id="4536.A0A0E0GTW9"/>
<sequence>MSWGRFHRAPFPSGIPAMTRCSRHQPPAPPTVVVIDEDDDDLGDGPSDEEVFIIDGDAAKGRASSGCKTKRGNSSCSNVINLDDDDDEEEEEEEGKEEGGGDDRAGPSSAGAAAGSPAVTTPGRVSPRNRYGLDYVSDSYESDSSEGHSDGDDGSDCEILDDASGSARKQWEKAASRKSMPQGFRKSTSTSSAESSTQPDESEENDAECDINEYIRKYFSEDVLKKGGPISTSGANAKPSVPDAHDCSKGNASNANEAEDCNATSRIDPDPACNDEATHSQNGSVPEKTAERSQSSHIDETFEPEQCTDYSFISANRVFPACSSANWKDQSPTFVSTPEKLDEKLSDGTYARKDETLIDAHNKSTTKNKEMCPEPDNGSLDGRLTEDPPLSSRCDCSKQSEKKSAHLDANCCASAASSNKNPSANVILGGCMPPQKDLVDGPEKSGQPAVAQVAADIQDGLIGAREKHKESDEYKRAQEEEWASRQRQLRIQAEEAQRLRKRKKAEAMRLLDMEKRQKQRLEEVRESQRKNEADIQLKEKYRGVVRLELESMERRYIDMASILRALGIAAEGGEVKAAYKQALLKFHPDRVSRSDMYQQVKAEETFKFISRLKEKMLRV</sequence>
<dbReference type="InterPro" id="IPR001623">
    <property type="entry name" value="DnaJ_domain"/>
</dbReference>
<feature type="compositionally biased region" description="Low complexity" evidence="2">
    <location>
        <begin position="187"/>
        <end position="197"/>
    </location>
</feature>
<reference evidence="4" key="1">
    <citation type="submission" date="2015-04" db="UniProtKB">
        <authorList>
            <consortium name="EnsemblPlants"/>
        </authorList>
    </citation>
    <scope>IDENTIFICATION</scope>
    <source>
        <strain evidence="4">SL10</strain>
    </source>
</reference>
<keyword evidence="5" id="KW-1185">Reference proteome</keyword>
<evidence type="ECO:0000256" key="1">
    <source>
        <dbReference type="SAM" id="Coils"/>
    </source>
</evidence>
<dbReference type="Proteomes" id="UP000006591">
    <property type="component" value="Chromosome 3"/>
</dbReference>
<dbReference type="HOGENOM" id="CLU_029575_0_0_1"/>
<accession>A0A0E0GTW9</accession>